<evidence type="ECO:0000313" key="4">
    <source>
        <dbReference type="Proteomes" id="UP000594263"/>
    </source>
</evidence>
<dbReference type="PANTHER" id="PTHR47701">
    <property type="entry name" value="PROTEIN MODIFIER OF SNC1 11"/>
    <property type="match status" value="1"/>
</dbReference>
<feature type="region of interest" description="Disordered" evidence="1">
    <location>
        <begin position="1"/>
        <end position="20"/>
    </location>
</feature>
<reference evidence="3" key="1">
    <citation type="submission" date="2021-01" db="UniProtKB">
        <authorList>
            <consortium name="EnsemblPlants"/>
        </authorList>
    </citation>
    <scope>IDENTIFICATION</scope>
</reference>
<dbReference type="Proteomes" id="UP000594263">
    <property type="component" value="Unplaced"/>
</dbReference>
<dbReference type="InterPro" id="IPR044209">
    <property type="entry name" value="MOS11"/>
</dbReference>
<dbReference type="AlphaFoldDB" id="A0A7N0U4Z6"/>
<name>A0A7N0U4Z6_KALFE</name>
<evidence type="ECO:0000256" key="1">
    <source>
        <dbReference type="SAM" id="MobiDB-lite"/>
    </source>
</evidence>
<feature type="domain" description="THO1-MOS11 C-terminal" evidence="2">
    <location>
        <begin position="15"/>
        <end position="44"/>
    </location>
</feature>
<feature type="compositionally biased region" description="Basic and acidic residues" evidence="1">
    <location>
        <begin position="32"/>
        <end position="42"/>
    </location>
</feature>
<sequence length="141" mass="15671">MSTVGVSKENASLSEKRRQRAERFGMPVLFSEEEKRTSRAERFGTGSTLPGISLLSVPEEQKRKARAERFGLSIQSIVDDETNKKSRVAKYDPAFIPNAVEDDKRQARALRFSQSSLTSTPHLNEKGEIEPITSVVGKAGF</sequence>
<evidence type="ECO:0000259" key="2">
    <source>
        <dbReference type="Pfam" id="PF18592"/>
    </source>
</evidence>
<feature type="compositionally biased region" description="Polar residues" evidence="1">
    <location>
        <begin position="1"/>
        <end position="13"/>
    </location>
</feature>
<dbReference type="Gramene" id="Kaladp0054s0062.1.v1.1">
    <property type="protein sequence ID" value="Kaladp0054s0062.1.v1.1"/>
    <property type="gene ID" value="Kaladp0054s0062.v1.1"/>
</dbReference>
<accession>A0A7N0U4Z6</accession>
<dbReference type="InterPro" id="IPR040746">
    <property type="entry name" value="THO1_MOS11_C"/>
</dbReference>
<evidence type="ECO:0000313" key="3">
    <source>
        <dbReference type="EnsemblPlants" id="Kaladp0054s0062.1.v1.1"/>
    </source>
</evidence>
<keyword evidence="4" id="KW-1185">Reference proteome</keyword>
<proteinExistence type="predicted"/>
<feature type="region of interest" description="Disordered" evidence="1">
    <location>
        <begin position="25"/>
        <end position="45"/>
    </location>
</feature>
<organism evidence="3 4">
    <name type="scientific">Kalanchoe fedtschenkoi</name>
    <name type="common">Lavender scallops</name>
    <name type="synonym">South American air plant</name>
    <dbReference type="NCBI Taxonomy" id="63787"/>
    <lineage>
        <taxon>Eukaryota</taxon>
        <taxon>Viridiplantae</taxon>
        <taxon>Streptophyta</taxon>
        <taxon>Embryophyta</taxon>
        <taxon>Tracheophyta</taxon>
        <taxon>Spermatophyta</taxon>
        <taxon>Magnoliopsida</taxon>
        <taxon>eudicotyledons</taxon>
        <taxon>Gunneridae</taxon>
        <taxon>Pentapetalae</taxon>
        <taxon>Saxifragales</taxon>
        <taxon>Crassulaceae</taxon>
        <taxon>Kalanchoe</taxon>
    </lineage>
</organism>
<dbReference type="GO" id="GO:0005634">
    <property type="term" value="C:nucleus"/>
    <property type="evidence" value="ECO:0007669"/>
    <property type="project" value="TreeGrafter"/>
</dbReference>
<dbReference type="GO" id="GO:0016973">
    <property type="term" value="P:poly(A)+ mRNA export from nucleus"/>
    <property type="evidence" value="ECO:0007669"/>
    <property type="project" value="InterPro"/>
</dbReference>
<dbReference type="Pfam" id="PF18592">
    <property type="entry name" value="Tho1_MOS11_C"/>
    <property type="match status" value="1"/>
</dbReference>
<protein>
    <recommendedName>
        <fullName evidence="2">THO1-MOS11 C-terminal domain-containing protein</fullName>
    </recommendedName>
</protein>
<dbReference type="PANTHER" id="PTHR47701:SF2">
    <property type="entry name" value="PROTEIN MODIFIER OF SNC1 11"/>
    <property type="match status" value="1"/>
</dbReference>
<dbReference type="EnsemblPlants" id="Kaladp0054s0062.1.v1.1">
    <property type="protein sequence ID" value="Kaladp0054s0062.1.v1.1"/>
    <property type="gene ID" value="Kaladp0054s0062.v1.1"/>
</dbReference>